<comment type="caution">
    <text evidence="1">The sequence shown here is derived from an EMBL/GenBank/DDBJ whole genome shotgun (WGS) entry which is preliminary data.</text>
</comment>
<accession>A0ABR9E6D9</accession>
<proteinExistence type="predicted"/>
<protein>
    <recommendedName>
        <fullName evidence="3">Orphan protein</fullName>
    </recommendedName>
</protein>
<evidence type="ECO:0008006" key="3">
    <source>
        <dbReference type="Google" id="ProtNLM"/>
    </source>
</evidence>
<reference evidence="1 2" key="1">
    <citation type="submission" date="2015-03" db="EMBL/GenBank/DDBJ databases">
        <title>Genome sequence of Pseudoalteromonas aurantia.</title>
        <authorList>
            <person name="Xie B.-B."/>
            <person name="Rong J.-C."/>
            <person name="Qin Q.-L."/>
            <person name="Zhang Y.-Z."/>
        </authorList>
    </citation>
    <scope>NUCLEOTIDE SEQUENCE [LARGE SCALE GENOMIC DNA]</scope>
    <source>
        <strain evidence="1 2">208</strain>
    </source>
</reference>
<keyword evidence="2" id="KW-1185">Reference proteome</keyword>
<dbReference type="EMBL" id="AQGV01000009">
    <property type="protein sequence ID" value="MBE0366549.1"/>
    <property type="molecule type" value="Genomic_DNA"/>
</dbReference>
<organism evidence="1 2">
    <name type="scientific">Pseudoalteromonas aurantia 208</name>
    <dbReference type="NCBI Taxonomy" id="1314867"/>
    <lineage>
        <taxon>Bacteria</taxon>
        <taxon>Pseudomonadati</taxon>
        <taxon>Pseudomonadota</taxon>
        <taxon>Gammaproteobacteria</taxon>
        <taxon>Alteromonadales</taxon>
        <taxon>Pseudoalteromonadaceae</taxon>
        <taxon>Pseudoalteromonas</taxon>
    </lineage>
</organism>
<evidence type="ECO:0000313" key="2">
    <source>
        <dbReference type="Proteomes" id="UP000615755"/>
    </source>
</evidence>
<sequence>MVIPCESADNIVEKPIKRCLAVLLSTPFSLLLNIHLDY</sequence>
<name>A0ABR9E6D9_9GAMM</name>
<dbReference type="Proteomes" id="UP000615755">
    <property type="component" value="Unassembled WGS sequence"/>
</dbReference>
<evidence type="ECO:0000313" key="1">
    <source>
        <dbReference type="EMBL" id="MBE0366549.1"/>
    </source>
</evidence>
<gene>
    <name evidence="1" type="ORF">PAUR_a3574</name>
</gene>